<evidence type="ECO:0000313" key="5">
    <source>
        <dbReference type="Proteomes" id="UP000075663"/>
    </source>
</evidence>
<name>A0A150XYZ3_9BACT</name>
<dbReference type="STRING" id="1914963.AWW67_02210"/>
<dbReference type="PROSITE" id="PS50943">
    <property type="entry name" value="HTH_CROC1"/>
    <property type="match status" value="1"/>
</dbReference>
<dbReference type="Proteomes" id="UP000075663">
    <property type="component" value="Unassembled WGS sequence"/>
</dbReference>
<organism evidence="4 5">
    <name type="scientific">Roseivirga seohaensis</name>
    <dbReference type="NCBI Taxonomy" id="1914963"/>
    <lineage>
        <taxon>Bacteria</taxon>
        <taxon>Pseudomonadati</taxon>
        <taxon>Bacteroidota</taxon>
        <taxon>Cytophagia</taxon>
        <taxon>Cytophagales</taxon>
        <taxon>Roseivirgaceae</taxon>
        <taxon>Roseivirga</taxon>
    </lineage>
</organism>
<dbReference type="PANTHER" id="PTHR46797">
    <property type="entry name" value="HTH-TYPE TRANSCRIPTIONAL REGULATOR"/>
    <property type="match status" value="1"/>
</dbReference>
<dbReference type="InterPro" id="IPR001387">
    <property type="entry name" value="Cro/C1-type_HTH"/>
</dbReference>
<dbReference type="EMBL" id="LRPB01000023">
    <property type="protein sequence ID" value="KYG83953.1"/>
    <property type="molecule type" value="Genomic_DNA"/>
</dbReference>
<dbReference type="InterPro" id="IPR050807">
    <property type="entry name" value="TransReg_Diox_bact_type"/>
</dbReference>
<gene>
    <name evidence="4" type="ORF">AWW67_02210</name>
</gene>
<keyword evidence="2" id="KW-0175">Coiled coil</keyword>
<evidence type="ECO:0000256" key="1">
    <source>
        <dbReference type="ARBA" id="ARBA00023125"/>
    </source>
</evidence>
<proteinExistence type="predicted"/>
<dbReference type="CDD" id="cd00093">
    <property type="entry name" value="HTH_XRE"/>
    <property type="match status" value="1"/>
</dbReference>
<evidence type="ECO:0000259" key="3">
    <source>
        <dbReference type="PROSITE" id="PS50943"/>
    </source>
</evidence>
<dbReference type="Gene3D" id="1.10.260.40">
    <property type="entry name" value="lambda repressor-like DNA-binding domains"/>
    <property type="match status" value="1"/>
</dbReference>
<comment type="caution">
    <text evidence="4">The sequence shown here is derived from an EMBL/GenBank/DDBJ whole genome shotgun (WGS) entry which is preliminary data.</text>
</comment>
<dbReference type="GO" id="GO:0005829">
    <property type="term" value="C:cytosol"/>
    <property type="evidence" value="ECO:0007669"/>
    <property type="project" value="TreeGrafter"/>
</dbReference>
<feature type="coiled-coil region" evidence="2">
    <location>
        <begin position="74"/>
        <end position="101"/>
    </location>
</feature>
<dbReference type="SUPFAM" id="SSF47413">
    <property type="entry name" value="lambda repressor-like DNA-binding domains"/>
    <property type="match status" value="1"/>
</dbReference>
<dbReference type="SMART" id="SM00530">
    <property type="entry name" value="HTH_XRE"/>
    <property type="match status" value="1"/>
</dbReference>
<dbReference type="AlphaFoldDB" id="A0A150XYZ3"/>
<dbReference type="GO" id="GO:0003677">
    <property type="term" value="F:DNA binding"/>
    <property type="evidence" value="ECO:0007669"/>
    <property type="project" value="UniProtKB-KW"/>
</dbReference>
<keyword evidence="1" id="KW-0238">DNA-binding</keyword>
<dbReference type="GO" id="GO:0003700">
    <property type="term" value="F:DNA-binding transcription factor activity"/>
    <property type="evidence" value="ECO:0007669"/>
    <property type="project" value="TreeGrafter"/>
</dbReference>
<feature type="domain" description="HTH cro/C1-type" evidence="3">
    <location>
        <begin position="8"/>
        <end position="63"/>
    </location>
</feature>
<dbReference type="RefSeq" id="WP_062300779.1">
    <property type="nucleotide sequence ID" value="NZ_LRPB01000023.1"/>
</dbReference>
<accession>A0A150XYZ3</accession>
<sequence length="212" mass="24572">MSDFLKKIKEIRLTKGLNQSEFANMIGMNQSNYGKIERGEYQLSVNKLIEIAEKLEVPAFSILFDDEDDKRIFDKETELTIEALEKKIEILEMSNEQLLKILALNGQQEKQSDIIVNQLRTLLKYQAANNKRLKEFISNWLDKLSEAGEDQLHKLYPGLTNEQLDSHIETLRQHFGLDVDDSIESDLWDDLLGKMENAAELTEKLIRQSKDL</sequence>
<dbReference type="PANTHER" id="PTHR46797:SF1">
    <property type="entry name" value="METHYLPHOSPHONATE SYNTHASE"/>
    <property type="match status" value="1"/>
</dbReference>
<evidence type="ECO:0000256" key="2">
    <source>
        <dbReference type="SAM" id="Coils"/>
    </source>
</evidence>
<reference evidence="4 5" key="1">
    <citation type="submission" date="2016-01" db="EMBL/GenBank/DDBJ databases">
        <title>Genome sequencing of Roseivirga seohaensis SW-152.</title>
        <authorList>
            <person name="Selvaratnam C."/>
            <person name="Thevarajoo S."/>
            <person name="Goh K.M."/>
            <person name="Ee R."/>
            <person name="Chan K.-G."/>
            <person name="Chong C.S."/>
        </authorList>
    </citation>
    <scope>NUCLEOTIDE SEQUENCE [LARGE SCALE GENOMIC DNA]</scope>
    <source>
        <strain evidence="4 5">SW-152</strain>
    </source>
</reference>
<protein>
    <recommendedName>
        <fullName evidence="3">HTH cro/C1-type domain-containing protein</fullName>
    </recommendedName>
</protein>
<evidence type="ECO:0000313" key="4">
    <source>
        <dbReference type="EMBL" id="KYG83953.1"/>
    </source>
</evidence>
<dbReference type="InterPro" id="IPR010982">
    <property type="entry name" value="Lambda_DNA-bd_dom_sf"/>
</dbReference>
<dbReference type="Pfam" id="PF01381">
    <property type="entry name" value="HTH_3"/>
    <property type="match status" value="1"/>
</dbReference>